<organism evidence="1 2">
    <name type="scientific">Holothuria leucospilota</name>
    <name type="common">Black long sea cucumber</name>
    <name type="synonym">Mertensiothuria leucospilota</name>
    <dbReference type="NCBI Taxonomy" id="206669"/>
    <lineage>
        <taxon>Eukaryota</taxon>
        <taxon>Metazoa</taxon>
        <taxon>Echinodermata</taxon>
        <taxon>Eleutherozoa</taxon>
        <taxon>Echinozoa</taxon>
        <taxon>Holothuroidea</taxon>
        <taxon>Aspidochirotacea</taxon>
        <taxon>Aspidochirotida</taxon>
        <taxon>Holothuriidae</taxon>
        <taxon>Holothuria</taxon>
    </lineage>
</organism>
<gene>
    <name evidence="1" type="ORF">HOLleu_32511</name>
</gene>
<accession>A0A9Q1BIT7</accession>
<evidence type="ECO:0000313" key="2">
    <source>
        <dbReference type="Proteomes" id="UP001152320"/>
    </source>
</evidence>
<name>A0A9Q1BIT7_HOLLE</name>
<protein>
    <submittedName>
        <fullName evidence="1">NXPE family member 4</fullName>
    </submittedName>
</protein>
<proteinExistence type="predicted"/>
<dbReference type="SUPFAM" id="SSF81296">
    <property type="entry name" value="E set domains"/>
    <property type="match status" value="1"/>
</dbReference>
<dbReference type="AlphaFoldDB" id="A0A9Q1BIT7"/>
<dbReference type="PANTHER" id="PTHR16165">
    <property type="entry name" value="NXPE FAMILY MEMBER"/>
    <property type="match status" value="1"/>
</dbReference>
<dbReference type="EMBL" id="JAIZAY010000016">
    <property type="protein sequence ID" value="KAJ8027381.1"/>
    <property type="molecule type" value="Genomic_DNA"/>
</dbReference>
<reference evidence="1" key="1">
    <citation type="submission" date="2021-10" db="EMBL/GenBank/DDBJ databases">
        <title>Tropical sea cucumber genome reveals ecological adaptation and Cuvierian tubules defense mechanism.</title>
        <authorList>
            <person name="Chen T."/>
        </authorList>
    </citation>
    <scope>NUCLEOTIDE SEQUENCE</scope>
    <source>
        <strain evidence="1">Nanhai2018</strain>
        <tissue evidence="1">Muscle</tissue>
    </source>
</reference>
<comment type="caution">
    <text evidence="1">The sequence shown here is derived from an EMBL/GenBank/DDBJ whole genome shotgun (WGS) entry which is preliminary data.</text>
</comment>
<dbReference type="InterPro" id="IPR014756">
    <property type="entry name" value="Ig_E-set"/>
</dbReference>
<dbReference type="Gene3D" id="2.60.40.10">
    <property type="entry name" value="Immunoglobulins"/>
    <property type="match status" value="1"/>
</dbReference>
<evidence type="ECO:0000313" key="1">
    <source>
        <dbReference type="EMBL" id="KAJ8027381.1"/>
    </source>
</evidence>
<dbReference type="Proteomes" id="UP001152320">
    <property type="component" value="Chromosome 16"/>
</dbReference>
<dbReference type="InterPro" id="IPR013783">
    <property type="entry name" value="Ig-like_fold"/>
</dbReference>
<keyword evidence="2" id="KW-1185">Reference proteome</keyword>
<dbReference type="PANTHER" id="PTHR16165:SF5">
    <property type="entry name" value="NXPE FAMILY MEMBER 3"/>
    <property type="match status" value="1"/>
</dbReference>
<sequence>MPVHEKMKPYEPPVITSPYTTKVTLVNPKTYYHVGEQVKIVIEARDDLNRTKLFGGDMFRVKLCSENPYAAVGADSFVDHHNGTYSASFPLLWKGNVSIKVMLSHPAEAIPLLRPTLNGSRAYLEQFSGDFETKGKNGTSFKENTPCSQIGNKVRKLVKVFGLHLYFG</sequence>
<dbReference type="OrthoDB" id="5950832at2759"/>